<dbReference type="Pfam" id="PF13365">
    <property type="entry name" value="Trypsin_2"/>
    <property type="match status" value="1"/>
</dbReference>
<dbReference type="EMBL" id="SUMC01000013">
    <property type="protein sequence ID" value="TKA10503.1"/>
    <property type="molecule type" value="Genomic_DNA"/>
</dbReference>
<dbReference type="OrthoDB" id="3630272at2"/>
<evidence type="ECO:0000313" key="2">
    <source>
        <dbReference type="Proteomes" id="UP000305778"/>
    </source>
</evidence>
<dbReference type="SUPFAM" id="SSF50494">
    <property type="entry name" value="Trypsin-like serine proteases"/>
    <property type="match status" value="1"/>
</dbReference>
<keyword evidence="2" id="KW-1185">Reference proteome</keyword>
<dbReference type="InterPro" id="IPR009003">
    <property type="entry name" value="Peptidase_S1_PA"/>
</dbReference>
<dbReference type="AlphaFoldDB" id="A0A4U0SML2"/>
<dbReference type="Proteomes" id="UP000305778">
    <property type="component" value="Unassembled WGS sequence"/>
</dbReference>
<reference evidence="1 2" key="1">
    <citation type="submission" date="2019-04" db="EMBL/GenBank/DDBJ databases">
        <title>Streptomyces oryziradicis sp. nov., a novel actinomycete isolated from rhizosphere soil of rice (Oryza sativa L.).</title>
        <authorList>
            <person name="Li C."/>
        </authorList>
    </citation>
    <scope>NUCLEOTIDE SEQUENCE [LARGE SCALE GENOMIC DNA]</scope>
    <source>
        <strain evidence="1 2">NEAU-C40</strain>
    </source>
</reference>
<sequence length="658" mass="72395">MVSQDEQRLRELARRASVAIEGDLHGERAEFWGSGLLVAPEWVLTCAHVLVRRDSTGRRRWAGDRELGIRVGGRLVRGRAVYALPGPDAPARWEQDDEAEYSRTVPDLALIRLLDPVRQGCVWLSDRTVPPVSSQVTMVGWLGQDPWDGTCHVPGNDRIDVFRLGPDSEIPPGVSGSLVVDLAHGRVVGVVKARRKARDGGKAVLLTALRALAGSPPLVPALAFDGNDPYQELVRAHDRWHYQQHRTGADRTWIDIQGALPDVIGQWTPYERVQALGLLAELPPPAGPGVVQRLVEQVLGPGTVREPLPRAWRDGHGLLYEPEDGRERYAFLSYLVRVAAEVRRQDPARAEQLRDWALDHSLELPTSDRAGLRELAESPAAQATVVVAFAPVVWADGRPERFRWEIQLVRGADDREVARVCDEEADREGITFEDAVEQIQEPLVLALDRADGAGLPAPVEIAVPVERFDTVAHGWTPGPPAAAGGRARRAVRAMGARRPVVVRDVERGGRMPPAEWRYRWEEMRRHAELRPLPLSVLDESPGYEKLRSAPWESVPVLCGPVGDGRGLDIMLDVLEAGHGLALWRTTAHPDGACDGSCLEFQHQADLLLARVEGAGALPESVRALRAGGDCSWAEGIMLLYDDALLLLPEFARPSYEAS</sequence>
<accession>A0A4U0SML2</accession>
<dbReference type="Gene3D" id="2.40.10.10">
    <property type="entry name" value="Trypsin-like serine proteases"/>
    <property type="match status" value="2"/>
</dbReference>
<proteinExistence type="predicted"/>
<dbReference type="InterPro" id="IPR043504">
    <property type="entry name" value="Peptidase_S1_PA_chymotrypsin"/>
</dbReference>
<dbReference type="RefSeq" id="WP_136724574.1">
    <property type="nucleotide sequence ID" value="NZ_SUMC01000013.1"/>
</dbReference>
<organism evidence="1 2">
    <name type="scientific">Actinacidiphila oryziradicis</name>
    <dbReference type="NCBI Taxonomy" id="2571141"/>
    <lineage>
        <taxon>Bacteria</taxon>
        <taxon>Bacillati</taxon>
        <taxon>Actinomycetota</taxon>
        <taxon>Actinomycetes</taxon>
        <taxon>Kitasatosporales</taxon>
        <taxon>Streptomycetaceae</taxon>
        <taxon>Actinacidiphila</taxon>
    </lineage>
</organism>
<comment type="caution">
    <text evidence="1">The sequence shown here is derived from an EMBL/GenBank/DDBJ whole genome shotgun (WGS) entry which is preliminary data.</text>
</comment>
<protein>
    <submittedName>
        <fullName evidence="1">Trypsin-like peptidase domain-containing protein</fullName>
    </submittedName>
</protein>
<evidence type="ECO:0000313" key="1">
    <source>
        <dbReference type="EMBL" id="TKA10503.1"/>
    </source>
</evidence>
<gene>
    <name evidence="1" type="ORF">FCI23_16020</name>
</gene>
<name>A0A4U0SML2_9ACTN</name>